<gene>
    <name evidence="1" type="ORF">EDWATA_00564</name>
</gene>
<evidence type="ECO:0000313" key="2">
    <source>
        <dbReference type="Proteomes" id="UP000003692"/>
    </source>
</evidence>
<name>D4F1H4_EDWTA</name>
<proteinExistence type="predicted"/>
<reference evidence="1 2" key="1">
    <citation type="submission" date="2010-02" db="EMBL/GenBank/DDBJ databases">
        <authorList>
            <person name="Weinstock G."/>
            <person name="Sodergren E."/>
            <person name="Clifton S."/>
            <person name="Fulton L."/>
            <person name="Fulton B."/>
            <person name="Courtney L."/>
            <person name="Fronick C."/>
            <person name="Harrison M."/>
            <person name="Strong C."/>
            <person name="Farmer C."/>
            <person name="Delahaunty K."/>
            <person name="Markovic C."/>
            <person name="Hall O."/>
            <person name="Minx P."/>
            <person name="Tomlinson C."/>
            <person name="Mitreva M."/>
            <person name="Nelson J."/>
            <person name="Hou S."/>
            <person name="Wollam A."/>
            <person name="Pepin K.H."/>
            <person name="Johnson M."/>
            <person name="Bhonagiri V."/>
            <person name="Zhang X."/>
            <person name="Suruliraj S."/>
            <person name="Warren W."/>
            <person name="Chinwalla A."/>
            <person name="Mardis E.R."/>
            <person name="Wilson R.K."/>
        </authorList>
    </citation>
    <scope>NUCLEOTIDE SEQUENCE [LARGE SCALE GENOMIC DNA]</scope>
    <source>
        <strain evidence="1 2">ATCC 23685</strain>
    </source>
</reference>
<sequence length="51" mass="5712">MNAVFVCFVEGPSPARHGRMARADADYPTPSWEARHDQFVIPILLIGDISR</sequence>
<evidence type="ECO:0000313" key="1">
    <source>
        <dbReference type="EMBL" id="EFE24385.1"/>
    </source>
</evidence>
<comment type="caution">
    <text evidence="1">The sequence shown here is derived from an EMBL/GenBank/DDBJ whole genome shotgun (WGS) entry which is preliminary data.</text>
</comment>
<dbReference type="EMBL" id="ADGK01000018">
    <property type="protein sequence ID" value="EFE24385.1"/>
    <property type="molecule type" value="Genomic_DNA"/>
</dbReference>
<dbReference type="AlphaFoldDB" id="D4F1H4"/>
<protein>
    <submittedName>
        <fullName evidence="1">Uncharacterized protein</fullName>
    </submittedName>
</protein>
<accession>D4F1H4</accession>
<dbReference type="Proteomes" id="UP000003692">
    <property type="component" value="Unassembled WGS sequence"/>
</dbReference>
<organism evidence="1 2">
    <name type="scientific">Edwardsiella tarda ATCC 23685</name>
    <dbReference type="NCBI Taxonomy" id="500638"/>
    <lineage>
        <taxon>Bacteria</taxon>
        <taxon>Pseudomonadati</taxon>
        <taxon>Pseudomonadota</taxon>
        <taxon>Gammaproteobacteria</taxon>
        <taxon>Enterobacterales</taxon>
        <taxon>Hafniaceae</taxon>
        <taxon>Edwardsiella</taxon>
    </lineage>
</organism>
<dbReference type="HOGENOM" id="CLU_3098298_0_0_6"/>